<feature type="domain" description="DUF6792" evidence="1">
    <location>
        <begin position="32"/>
        <end position="155"/>
    </location>
</feature>
<keyword evidence="3" id="KW-1185">Reference proteome</keyword>
<reference evidence="2 3" key="1">
    <citation type="submission" date="2019-05" db="EMBL/GenBank/DDBJ databases">
        <authorList>
            <consortium name="Pathogen Informatics"/>
        </authorList>
    </citation>
    <scope>NUCLEOTIDE SEQUENCE [LARGE SCALE GENOMIC DNA]</scope>
    <source>
        <strain evidence="2 3">NM319</strain>
    </source>
</reference>
<sequence>MSNDNLALLAASAYGEFPEINNRKKINESLREKSELSDEQARNFIDNYDILAHQSNTASGYSGTLVINKKTNQMFLLHRGTEFSTKEDKIADFELAITGLPQKQVEDAKHFVDDLIRRKIITRSFTNVSHSLGKTIGDAIHFTTDLSEGSIGFNGSGLSFWKGSLNVDSSSHYISDVPDSRFADKIKNRIFLEKLARENGNTFNFKKRNTVNYVSNGIRIVPNNIIYDQFGEVININIGNATHAITPFINSMDNIGVIDKIVAITPKTAQIDKTVANIYFL</sequence>
<gene>
    <name evidence="2" type="ORF">SAMEA1410922_00543</name>
</gene>
<organism evidence="2 3">
    <name type="scientific">Actinobacillus porcinus</name>
    <dbReference type="NCBI Taxonomy" id="51048"/>
    <lineage>
        <taxon>Bacteria</taxon>
        <taxon>Pseudomonadati</taxon>
        <taxon>Pseudomonadota</taxon>
        <taxon>Gammaproteobacteria</taxon>
        <taxon>Pasteurellales</taxon>
        <taxon>Pasteurellaceae</taxon>
        <taxon>Actinobacillus</taxon>
    </lineage>
</organism>
<accession>A0ABY6THZ7</accession>
<dbReference type="Proteomes" id="UP000308167">
    <property type="component" value="Unassembled WGS sequence"/>
</dbReference>
<evidence type="ECO:0000313" key="3">
    <source>
        <dbReference type="Proteomes" id="UP000308167"/>
    </source>
</evidence>
<dbReference type="Pfam" id="PF20591">
    <property type="entry name" value="DUF6792"/>
    <property type="match status" value="1"/>
</dbReference>
<dbReference type="EMBL" id="CABFKI010000002">
    <property type="protein sequence ID" value="VTU06540.1"/>
    <property type="molecule type" value="Genomic_DNA"/>
</dbReference>
<dbReference type="RefSeq" id="WP_135709381.1">
    <property type="nucleotide sequence ID" value="NZ_CABFKI010000002.1"/>
</dbReference>
<proteinExistence type="predicted"/>
<dbReference type="InterPro" id="IPR046742">
    <property type="entry name" value="DUF6792"/>
</dbReference>
<evidence type="ECO:0000259" key="1">
    <source>
        <dbReference type="Pfam" id="PF20591"/>
    </source>
</evidence>
<comment type="caution">
    <text evidence="2">The sequence shown here is derived from an EMBL/GenBank/DDBJ whole genome shotgun (WGS) entry which is preliminary data.</text>
</comment>
<protein>
    <recommendedName>
        <fullName evidence="1">DUF6792 domain-containing protein</fullName>
    </recommendedName>
</protein>
<dbReference type="GeneID" id="86154950"/>
<evidence type="ECO:0000313" key="2">
    <source>
        <dbReference type="EMBL" id="VTU06540.1"/>
    </source>
</evidence>
<name>A0ABY6THZ7_9PAST</name>